<comment type="caution">
    <text evidence="1">The sequence shown here is derived from an EMBL/GenBank/DDBJ whole genome shotgun (WGS) entry which is preliminary data.</text>
</comment>
<evidence type="ECO:0008006" key="3">
    <source>
        <dbReference type="Google" id="ProtNLM"/>
    </source>
</evidence>
<dbReference type="InterPro" id="IPR034660">
    <property type="entry name" value="DinB/YfiT-like"/>
</dbReference>
<protein>
    <recommendedName>
        <fullName evidence="3">Mini-circle protein</fullName>
    </recommendedName>
</protein>
<dbReference type="EMBL" id="JACHGT010000012">
    <property type="protein sequence ID" value="MBB6037305.1"/>
    <property type="molecule type" value="Genomic_DNA"/>
</dbReference>
<keyword evidence="2" id="KW-1185">Reference proteome</keyword>
<dbReference type="AlphaFoldDB" id="A0A841FMR0"/>
<dbReference type="Proteomes" id="UP000548476">
    <property type="component" value="Unassembled WGS sequence"/>
</dbReference>
<evidence type="ECO:0000313" key="1">
    <source>
        <dbReference type="EMBL" id="MBB6037305.1"/>
    </source>
</evidence>
<dbReference type="InterPro" id="IPR007061">
    <property type="entry name" value="MST-like"/>
</dbReference>
<dbReference type="Gene3D" id="1.20.120.450">
    <property type="entry name" value="dinb family like domain"/>
    <property type="match status" value="1"/>
</dbReference>
<proteinExistence type="predicted"/>
<sequence>MTAWTAPPVVRVDEPFVGGERAMLDGFLDWQRASLLLKCTGLTGRRLAEKACPPSDLSLLGLVRHVTDVERTWFVRRFGGRECPSVYWREEHPSAAFDEADPAHAEAELARLSAEQDSAREAVRGLSLDAVFVSDTWGEMSLRWCYSHMIAEYARHCGHADLLRQRIDGTTGA</sequence>
<name>A0A841FMR0_9ACTN</name>
<dbReference type="RefSeq" id="WP_184790136.1">
    <property type="nucleotide sequence ID" value="NZ_BONT01000081.1"/>
</dbReference>
<evidence type="ECO:0000313" key="2">
    <source>
        <dbReference type="Proteomes" id="UP000548476"/>
    </source>
</evidence>
<reference evidence="1 2" key="1">
    <citation type="submission" date="2020-08" db="EMBL/GenBank/DDBJ databases">
        <title>Genomic Encyclopedia of Type Strains, Phase IV (KMG-IV): sequencing the most valuable type-strain genomes for metagenomic binning, comparative biology and taxonomic classification.</title>
        <authorList>
            <person name="Goeker M."/>
        </authorList>
    </citation>
    <scope>NUCLEOTIDE SEQUENCE [LARGE SCALE GENOMIC DNA]</scope>
    <source>
        <strain evidence="1 2">YIM 65646</strain>
    </source>
</reference>
<dbReference type="Pfam" id="PF04978">
    <property type="entry name" value="MST"/>
    <property type="match status" value="1"/>
</dbReference>
<gene>
    <name evidence="1" type="ORF">HNR73_005181</name>
</gene>
<organism evidence="1 2">
    <name type="scientific">Phytomonospora endophytica</name>
    <dbReference type="NCBI Taxonomy" id="714109"/>
    <lineage>
        <taxon>Bacteria</taxon>
        <taxon>Bacillati</taxon>
        <taxon>Actinomycetota</taxon>
        <taxon>Actinomycetes</taxon>
        <taxon>Micromonosporales</taxon>
        <taxon>Micromonosporaceae</taxon>
        <taxon>Phytomonospora</taxon>
    </lineage>
</organism>
<dbReference type="SUPFAM" id="SSF109854">
    <property type="entry name" value="DinB/YfiT-like putative metalloenzymes"/>
    <property type="match status" value="1"/>
</dbReference>
<accession>A0A841FMR0</accession>